<feature type="transmembrane region" description="Helical" evidence="7">
    <location>
        <begin position="224"/>
        <end position="241"/>
    </location>
</feature>
<feature type="transmembrane region" description="Helical" evidence="7">
    <location>
        <begin position="182"/>
        <end position="204"/>
    </location>
</feature>
<dbReference type="PANTHER" id="PTHR40074:SF2">
    <property type="entry name" value="O-ACETYLTRANSFERASE WECH"/>
    <property type="match status" value="1"/>
</dbReference>
<gene>
    <name evidence="9" type="ORF">SAMN05444145_107117</name>
</gene>
<feature type="transmembrane region" description="Helical" evidence="7">
    <location>
        <begin position="90"/>
        <end position="111"/>
    </location>
</feature>
<keyword evidence="3" id="KW-1003">Cell membrane</keyword>
<feature type="transmembrane region" description="Helical" evidence="7">
    <location>
        <begin position="352"/>
        <end position="372"/>
    </location>
</feature>
<keyword evidence="6 7" id="KW-0472">Membrane</keyword>
<dbReference type="GO" id="GO:0009246">
    <property type="term" value="P:enterobacterial common antigen biosynthetic process"/>
    <property type="evidence" value="ECO:0007669"/>
    <property type="project" value="TreeGrafter"/>
</dbReference>
<keyword evidence="9" id="KW-0808">Transferase</keyword>
<name>A0A1H4EJ54_9BACT</name>
<reference evidence="9 10" key="1">
    <citation type="submission" date="2016-10" db="EMBL/GenBank/DDBJ databases">
        <authorList>
            <person name="de Groot N.N."/>
        </authorList>
    </citation>
    <scope>NUCLEOTIDE SEQUENCE [LARGE SCALE GENOMIC DNA]</scope>
    <source>
        <strain evidence="9 10">DSM 25383</strain>
    </source>
</reference>
<keyword evidence="10" id="KW-1185">Reference proteome</keyword>
<feature type="transmembrane region" description="Helical" evidence="7">
    <location>
        <begin position="55"/>
        <end position="78"/>
    </location>
</feature>
<dbReference type="GO" id="GO:0005886">
    <property type="term" value="C:plasma membrane"/>
    <property type="evidence" value="ECO:0007669"/>
    <property type="project" value="UniProtKB-SubCell"/>
</dbReference>
<dbReference type="Pfam" id="PF01757">
    <property type="entry name" value="Acyl_transf_3"/>
    <property type="match status" value="1"/>
</dbReference>
<dbReference type="Proteomes" id="UP000183253">
    <property type="component" value="Unassembled WGS sequence"/>
</dbReference>
<sequence>MESRFPDLNVPARERIGWVDLLRVIACFLVVFSHSCDAFVAVFDSDRATFLQGALAGSLVRACVPLFVMMSGVLLLPVRTDAGSFFRKRIGRILVALVFWSLALPVLYFLYMRYVGSASPSIDPALFTGEATLRKMWTFVFNFTYDTTPLWYLYMLLGLYFILPILSAWLERASQRDLRIMLGIWGLTLLLPYVKMLAPMLGYAGNYGNMGLYGVCDWNEFGTFYYVSGFAGYLVLAFYLVKFPPAWSWRRTLGICIPAFLVGYLITGLGYVMMQKAFPGNYAYLEIVWYFAGINVFLMTAPLFILVQKAAARPRAWLSRLAGATFGIYLCHFIFVQAGYDLVQRIPGLPALVRIALIACGAFAVSWLVVWLMQRWRVTRRLVE</sequence>
<accession>A0A1H4EJ54</accession>
<protein>
    <submittedName>
        <fullName evidence="9">Surface polysaccharide O-acyltransferase, integral membrane enzyme</fullName>
    </submittedName>
</protein>
<feature type="transmembrane region" description="Helical" evidence="7">
    <location>
        <begin position="151"/>
        <end position="170"/>
    </location>
</feature>
<dbReference type="GO" id="GO:0016413">
    <property type="term" value="F:O-acetyltransferase activity"/>
    <property type="evidence" value="ECO:0007669"/>
    <property type="project" value="TreeGrafter"/>
</dbReference>
<evidence type="ECO:0000256" key="4">
    <source>
        <dbReference type="ARBA" id="ARBA00022692"/>
    </source>
</evidence>
<evidence type="ECO:0000256" key="5">
    <source>
        <dbReference type="ARBA" id="ARBA00022989"/>
    </source>
</evidence>
<dbReference type="OrthoDB" id="9810469at2"/>
<feature type="transmembrane region" description="Helical" evidence="7">
    <location>
        <begin position="21"/>
        <end position="43"/>
    </location>
</feature>
<keyword evidence="9" id="KW-0012">Acyltransferase</keyword>
<organism evidence="9 10">
    <name type="scientific">Alistipes timonensis JC136</name>
    <dbReference type="NCBI Taxonomy" id="1033731"/>
    <lineage>
        <taxon>Bacteria</taxon>
        <taxon>Pseudomonadati</taxon>
        <taxon>Bacteroidota</taxon>
        <taxon>Bacteroidia</taxon>
        <taxon>Bacteroidales</taxon>
        <taxon>Rikenellaceae</taxon>
        <taxon>Alistipes</taxon>
    </lineage>
</organism>
<evidence type="ECO:0000259" key="8">
    <source>
        <dbReference type="Pfam" id="PF01757"/>
    </source>
</evidence>
<evidence type="ECO:0000313" key="9">
    <source>
        <dbReference type="EMBL" id="SEA84708.1"/>
    </source>
</evidence>
<comment type="subcellular location">
    <subcellularLocation>
        <location evidence="1">Cell membrane</location>
        <topology evidence="1">Multi-pass membrane protein</topology>
    </subcellularLocation>
</comment>
<evidence type="ECO:0000256" key="2">
    <source>
        <dbReference type="ARBA" id="ARBA00007400"/>
    </source>
</evidence>
<proteinExistence type="inferred from homology"/>
<evidence type="ECO:0000256" key="6">
    <source>
        <dbReference type="ARBA" id="ARBA00023136"/>
    </source>
</evidence>
<feature type="domain" description="Acyltransferase 3" evidence="8">
    <location>
        <begin position="17"/>
        <end position="371"/>
    </location>
</feature>
<dbReference type="STRING" id="1033731.SAMN05444145_107117"/>
<evidence type="ECO:0000256" key="1">
    <source>
        <dbReference type="ARBA" id="ARBA00004651"/>
    </source>
</evidence>
<dbReference type="InterPro" id="IPR002656">
    <property type="entry name" value="Acyl_transf_3_dom"/>
</dbReference>
<dbReference type="PANTHER" id="PTHR40074">
    <property type="entry name" value="O-ACETYLTRANSFERASE WECH"/>
    <property type="match status" value="1"/>
</dbReference>
<feature type="transmembrane region" description="Helical" evidence="7">
    <location>
        <begin position="287"/>
        <end position="306"/>
    </location>
</feature>
<dbReference type="EMBL" id="FNRI01000007">
    <property type="protein sequence ID" value="SEA84708.1"/>
    <property type="molecule type" value="Genomic_DNA"/>
</dbReference>
<dbReference type="RefSeq" id="WP_010265405.1">
    <property type="nucleotide sequence ID" value="NZ_CAEG01000016.1"/>
</dbReference>
<evidence type="ECO:0000313" key="10">
    <source>
        <dbReference type="Proteomes" id="UP000183253"/>
    </source>
</evidence>
<keyword evidence="4 7" id="KW-0812">Transmembrane</keyword>
<dbReference type="AlphaFoldDB" id="A0A1H4EJ54"/>
<keyword evidence="5 7" id="KW-1133">Transmembrane helix</keyword>
<evidence type="ECO:0000256" key="3">
    <source>
        <dbReference type="ARBA" id="ARBA00022475"/>
    </source>
</evidence>
<feature type="transmembrane region" description="Helical" evidence="7">
    <location>
        <begin position="253"/>
        <end position="275"/>
    </location>
</feature>
<comment type="similarity">
    <text evidence="2">Belongs to the acyltransferase 3 family.</text>
</comment>
<evidence type="ECO:0000256" key="7">
    <source>
        <dbReference type="SAM" id="Phobius"/>
    </source>
</evidence>
<feature type="transmembrane region" description="Helical" evidence="7">
    <location>
        <begin position="318"/>
        <end position="340"/>
    </location>
</feature>